<dbReference type="EMBL" id="CP039347">
    <property type="protein sequence ID" value="QCD87564.1"/>
    <property type="molecule type" value="Genomic_DNA"/>
</dbReference>
<keyword evidence="1" id="KW-0812">Transmembrane</keyword>
<dbReference type="AlphaFoldDB" id="A0A4D6LHD0"/>
<gene>
    <name evidence="2" type="ORF">DEO72_LG3g2101</name>
</gene>
<feature type="transmembrane region" description="Helical" evidence="1">
    <location>
        <begin position="27"/>
        <end position="53"/>
    </location>
</feature>
<evidence type="ECO:0000313" key="2">
    <source>
        <dbReference type="EMBL" id="QCD87564.1"/>
    </source>
</evidence>
<protein>
    <submittedName>
        <fullName evidence="2">Uncharacterized protein</fullName>
    </submittedName>
</protein>
<evidence type="ECO:0000313" key="3">
    <source>
        <dbReference type="Proteomes" id="UP000501690"/>
    </source>
</evidence>
<keyword evidence="3" id="KW-1185">Reference proteome</keyword>
<keyword evidence="1" id="KW-0472">Membrane</keyword>
<name>A0A4D6LHD0_VIGUN</name>
<reference evidence="2 3" key="1">
    <citation type="submission" date="2019-04" db="EMBL/GenBank/DDBJ databases">
        <title>An improved genome assembly and genetic linkage map for asparagus bean, Vigna unguiculata ssp. sesquipedialis.</title>
        <authorList>
            <person name="Xia Q."/>
            <person name="Zhang R."/>
            <person name="Dong Y."/>
        </authorList>
    </citation>
    <scope>NUCLEOTIDE SEQUENCE [LARGE SCALE GENOMIC DNA]</scope>
    <source>
        <tissue evidence="2">Leaf</tissue>
    </source>
</reference>
<evidence type="ECO:0000256" key="1">
    <source>
        <dbReference type="SAM" id="Phobius"/>
    </source>
</evidence>
<organism evidence="2 3">
    <name type="scientific">Vigna unguiculata</name>
    <name type="common">Cowpea</name>
    <dbReference type="NCBI Taxonomy" id="3917"/>
    <lineage>
        <taxon>Eukaryota</taxon>
        <taxon>Viridiplantae</taxon>
        <taxon>Streptophyta</taxon>
        <taxon>Embryophyta</taxon>
        <taxon>Tracheophyta</taxon>
        <taxon>Spermatophyta</taxon>
        <taxon>Magnoliopsida</taxon>
        <taxon>eudicotyledons</taxon>
        <taxon>Gunneridae</taxon>
        <taxon>Pentapetalae</taxon>
        <taxon>rosids</taxon>
        <taxon>fabids</taxon>
        <taxon>Fabales</taxon>
        <taxon>Fabaceae</taxon>
        <taxon>Papilionoideae</taxon>
        <taxon>50 kb inversion clade</taxon>
        <taxon>NPAAA clade</taxon>
        <taxon>indigoferoid/millettioid clade</taxon>
        <taxon>Phaseoleae</taxon>
        <taxon>Vigna</taxon>
    </lineage>
</organism>
<keyword evidence="1" id="KW-1133">Transmembrane helix</keyword>
<dbReference type="Proteomes" id="UP000501690">
    <property type="component" value="Linkage Group LG3"/>
</dbReference>
<proteinExistence type="predicted"/>
<accession>A0A4D6LHD0</accession>
<sequence length="56" mass="6327">MRPNEVEVVAFAYCAEALCMLDDLQHLLLILVTMLNLGRMEMSLVVYIALGILEIM</sequence>